<dbReference type="Pfam" id="PF14107">
    <property type="entry name" value="DUF4280"/>
    <property type="match status" value="1"/>
</dbReference>
<organism evidence="1 2">
    <name type="scientific">Apibacter adventoris</name>
    <dbReference type="NCBI Taxonomy" id="1679466"/>
    <lineage>
        <taxon>Bacteria</taxon>
        <taxon>Pseudomonadati</taxon>
        <taxon>Bacteroidota</taxon>
        <taxon>Flavobacteriia</taxon>
        <taxon>Flavobacteriales</taxon>
        <taxon>Weeksellaceae</taxon>
        <taxon>Apibacter</taxon>
    </lineage>
</organism>
<reference evidence="1 2" key="1">
    <citation type="submission" date="2018-02" db="EMBL/GenBank/DDBJ databases">
        <title>Genome sequences of Apibacter spp., gut symbionts of Asian honey bees.</title>
        <authorList>
            <person name="Kwong W.K."/>
            <person name="Steele M.I."/>
            <person name="Moran N.A."/>
        </authorList>
    </citation>
    <scope>NUCLEOTIDE SEQUENCE [LARGE SCALE GENOMIC DNA]</scope>
    <source>
        <strain evidence="2">wkB301</strain>
    </source>
</reference>
<evidence type="ECO:0000313" key="1">
    <source>
        <dbReference type="EMBL" id="PQL90909.1"/>
    </source>
</evidence>
<comment type="caution">
    <text evidence="1">The sequence shown here is derived from an EMBL/GenBank/DDBJ whole genome shotgun (WGS) entry which is preliminary data.</text>
</comment>
<dbReference type="RefSeq" id="WP_105247354.1">
    <property type="nucleotide sequence ID" value="NZ_PSZM01000044.1"/>
</dbReference>
<dbReference type="OrthoDB" id="882303at2"/>
<sequence>MKDIHYVCKGAICKCAFGSAPDTLEVKSQQKDYFNDNGEEKLVVTTKELGQTFTNNTFGSCAKMNNKPCKVMLTEWQEPWEKVTLSNGGKAVLETSTATCPIGGSGCVRITYHGQTAAVTAQNLTRGDDDFLVELNPFINIKEIIYPIQDGFLDHIKL</sequence>
<evidence type="ECO:0000313" key="2">
    <source>
        <dbReference type="Proteomes" id="UP000238042"/>
    </source>
</evidence>
<gene>
    <name evidence="1" type="ORF">C4S77_09585</name>
</gene>
<name>A0A2S8A8K8_9FLAO</name>
<protein>
    <submittedName>
        <fullName evidence="1">DUF4280 domain-containing protein</fullName>
    </submittedName>
</protein>
<dbReference type="InterPro" id="IPR025460">
    <property type="entry name" value="DUF4280"/>
</dbReference>
<dbReference type="Proteomes" id="UP000238042">
    <property type="component" value="Unassembled WGS sequence"/>
</dbReference>
<keyword evidence="2" id="KW-1185">Reference proteome</keyword>
<dbReference type="AlphaFoldDB" id="A0A2S8A8K8"/>
<accession>A0A2S8A8K8</accession>
<dbReference type="EMBL" id="PSZM01000044">
    <property type="protein sequence ID" value="PQL90909.1"/>
    <property type="molecule type" value="Genomic_DNA"/>
</dbReference>
<proteinExistence type="predicted"/>